<dbReference type="PANTHER" id="PTHR47843:SF2">
    <property type="entry name" value="BTB DOMAIN-CONTAINING PROTEIN"/>
    <property type="match status" value="1"/>
</dbReference>
<dbReference type="EMBL" id="QZBM01000763">
    <property type="protein sequence ID" value="THZ11330.1"/>
    <property type="molecule type" value="Genomic_DNA"/>
</dbReference>
<dbReference type="PANTHER" id="PTHR47843">
    <property type="entry name" value="BTB DOMAIN-CONTAINING PROTEIN-RELATED"/>
    <property type="match status" value="1"/>
</dbReference>
<gene>
    <name evidence="2" type="ORF">D6C91_09394</name>
</gene>
<dbReference type="SMART" id="SM00225">
    <property type="entry name" value="BTB"/>
    <property type="match status" value="1"/>
</dbReference>
<protein>
    <recommendedName>
        <fullName evidence="1">BTB domain-containing protein</fullName>
    </recommendedName>
</protein>
<comment type="caution">
    <text evidence="2">The sequence shown here is derived from an EMBL/GenBank/DDBJ whole genome shotgun (WGS) entry which is preliminary data.</text>
</comment>
<proteinExistence type="predicted"/>
<feature type="domain" description="BTB" evidence="1">
    <location>
        <begin position="32"/>
        <end position="101"/>
    </location>
</feature>
<organism evidence="2 3">
    <name type="scientific">Aureobasidium pullulans</name>
    <name type="common">Black yeast</name>
    <name type="synonym">Pullularia pullulans</name>
    <dbReference type="NCBI Taxonomy" id="5580"/>
    <lineage>
        <taxon>Eukaryota</taxon>
        <taxon>Fungi</taxon>
        <taxon>Dikarya</taxon>
        <taxon>Ascomycota</taxon>
        <taxon>Pezizomycotina</taxon>
        <taxon>Dothideomycetes</taxon>
        <taxon>Dothideomycetidae</taxon>
        <taxon>Dothideales</taxon>
        <taxon>Saccotheciaceae</taxon>
        <taxon>Aureobasidium</taxon>
    </lineage>
</organism>
<dbReference type="CDD" id="cd18186">
    <property type="entry name" value="BTB_POZ_ZBTB_KLHL-like"/>
    <property type="match status" value="2"/>
</dbReference>
<sequence length="510" mass="58209">MPRSTITPRQDSQFHILRRAMSVRSSLTGPFAEITVGTGDAAVVFNLPKVLLCNSSTYFKAALNNGFSETATQSICLDDEDPEVFRTYAVWLFQNEISRASLEGIDNLETHMFQVYIFTDKRGIIGLGNDTVTMLSSFWTCNEIDMNVTKSFLPLISSACHLYQLALDCMVLESRLGMIIWREGYLEQVVGHSEGVLVDFFKKERLFPNTFKRNDSCFRSICHYHDHDENEEEEEACIGKTNSGRNIAEGHCGIWLQVAWKWHTAAWATFRNGTLPCAEIVVGTPDNSETFYLHKKLLCDSSSYFKAALNNGFAETTSQKITLDDEDPPVFRIFASWLYHPIIVLPSEDLHTQEEHLLKLYLFADKRGIVNLANDAITMLASCWANYRVVKSKTNWIFSEILASSKLYDLILDSMFLELRYNSPDISRLNAADLPKPVLIDLLKREMRYRRGLSDFDACILSACHYHVHGPDGVLTEAECVETIEKGHNIWRYESSGDYTQIPWNWDQDE</sequence>
<dbReference type="SUPFAM" id="SSF54695">
    <property type="entry name" value="POZ domain"/>
    <property type="match status" value="2"/>
</dbReference>
<dbReference type="Gene3D" id="3.30.710.10">
    <property type="entry name" value="Potassium Channel Kv1.1, Chain A"/>
    <property type="match status" value="2"/>
</dbReference>
<dbReference type="Pfam" id="PF00651">
    <property type="entry name" value="BTB"/>
    <property type="match status" value="2"/>
</dbReference>
<evidence type="ECO:0000259" key="1">
    <source>
        <dbReference type="PROSITE" id="PS50097"/>
    </source>
</evidence>
<reference evidence="2 3" key="1">
    <citation type="submission" date="2018-10" db="EMBL/GenBank/DDBJ databases">
        <title>Fifty Aureobasidium pullulans genomes reveal a recombining polyextremotolerant generalist.</title>
        <authorList>
            <person name="Gostincar C."/>
            <person name="Turk M."/>
            <person name="Zajc J."/>
            <person name="Gunde-Cimerman N."/>
        </authorList>
    </citation>
    <scope>NUCLEOTIDE SEQUENCE [LARGE SCALE GENOMIC DNA]</scope>
    <source>
        <strain evidence="2 3">EXF-3863</strain>
    </source>
</reference>
<dbReference type="Proteomes" id="UP000308005">
    <property type="component" value="Unassembled WGS sequence"/>
</dbReference>
<evidence type="ECO:0000313" key="3">
    <source>
        <dbReference type="Proteomes" id="UP000308005"/>
    </source>
</evidence>
<name>A0A4S9SI69_AURPU</name>
<accession>A0A4S9SI69</accession>
<dbReference type="PROSITE" id="PS50097">
    <property type="entry name" value="BTB"/>
    <property type="match status" value="2"/>
</dbReference>
<dbReference type="InterPro" id="IPR011333">
    <property type="entry name" value="SKP1/BTB/POZ_sf"/>
</dbReference>
<feature type="domain" description="BTB" evidence="1">
    <location>
        <begin position="278"/>
        <end position="347"/>
    </location>
</feature>
<evidence type="ECO:0000313" key="2">
    <source>
        <dbReference type="EMBL" id="THZ11330.1"/>
    </source>
</evidence>
<dbReference type="InterPro" id="IPR000210">
    <property type="entry name" value="BTB/POZ_dom"/>
</dbReference>
<dbReference type="AlphaFoldDB" id="A0A4S9SI69"/>